<evidence type="ECO:0000313" key="2">
    <source>
        <dbReference type="Proteomes" id="UP001151518"/>
    </source>
</evidence>
<reference evidence="1" key="1">
    <citation type="submission" date="2022-07" db="EMBL/GenBank/DDBJ databases">
        <title>Phylogenomic reconstructions and comparative analyses of Kickxellomycotina fungi.</title>
        <authorList>
            <person name="Reynolds N.K."/>
            <person name="Stajich J.E."/>
            <person name="Barry K."/>
            <person name="Grigoriev I.V."/>
            <person name="Crous P."/>
            <person name="Smith M.E."/>
        </authorList>
    </citation>
    <scope>NUCLEOTIDE SEQUENCE</scope>
    <source>
        <strain evidence="1">NRRL 3115</strain>
    </source>
</reference>
<proteinExistence type="predicted"/>
<dbReference type="EMBL" id="JANBTW010000016">
    <property type="protein sequence ID" value="KAJ2678968.1"/>
    <property type="molecule type" value="Genomic_DNA"/>
</dbReference>
<organism evidence="1 2">
    <name type="scientific">Coemansia spiralis</name>
    <dbReference type="NCBI Taxonomy" id="417178"/>
    <lineage>
        <taxon>Eukaryota</taxon>
        <taxon>Fungi</taxon>
        <taxon>Fungi incertae sedis</taxon>
        <taxon>Zoopagomycota</taxon>
        <taxon>Kickxellomycotina</taxon>
        <taxon>Kickxellomycetes</taxon>
        <taxon>Kickxellales</taxon>
        <taxon>Kickxellaceae</taxon>
        <taxon>Coemansia</taxon>
    </lineage>
</organism>
<protein>
    <submittedName>
        <fullName evidence="1">Uncharacterized protein</fullName>
    </submittedName>
</protein>
<sequence length="111" mass="13066">MPMQKQVRFSSHVDIIQPIQEEPLDDTAKNMAMLIHNYHHRSKVRASKDHRAHTPRPKITKESIMSDLSRYTQEAYICPFCGSNSQTYADQLVHLEVIHPWYSLDIHKEMH</sequence>
<evidence type="ECO:0000313" key="1">
    <source>
        <dbReference type="EMBL" id="KAJ2678968.1"/>
    </source>
</evidence>
<name>A0A9W8KZL5_9FUNG</name>
<gene>
    <name evidence="1" type="ORF">GGI25_001957</name>
</gene>
<comment type="caution">
    <text evidence="1">The sequence shown here is derived from an EMBL/GenBank/DDBJ whole genome shotgun (WGS) entry which is preliminary data.</text>
</comment>
<dbReference type="AlphaFoldDB" id="A0A9W8KZL5"/>
<dbReference type="Proteomes" id="UP001151518">
    <property type="component" value="Unassembled WGS sequence"/>
</dbReference>
<accession>A0A9W8KZL5</accession>
<dbReference type="OrthoDB" id="5559001at2759"/>